<evidence type="ECO:0000313" key="1">
    <source>
        <dbReference type="EMBL" id="KHM53240.1"/>
    </source>
</evidence>
<accession>A0A0B2JYA5</accession>
<reference evidence="1 2" key="1">
    <citation type="journal article" date="2013" name="PLoS ONE">
        <title>Identification and characterization of three novel lipases belonging to families II and V from Anaerovibrio lipolyticus 5ST.</title>
        <authorList>
            <person name="Prive F."/>
            <person name="Kaderbhai N.N."/>
            <person name="Girdwood S."/>
            <person name="Worgan H.J."/>
            <person name="Pinloche E."/>
            <person name="Scollan N.D."/>
            <person name="Huws S.A."/>
            <person name="Newbold C.J."/>
        </authorList>
    </citation>
    <scope>NUCLEOTIDE SEQUENCE [LARGE SCALE GENOMIC DNA]</scope>
    <source>
        <strain evidence="1 2">5S</strain>
    </source>
</reference>
<dbReference type="RefSeq" id="WP_039205561.1">
    <property type="nucleotide sequence ID" value="NZ_JSCE01000001.1"/>
</dbReference>
<comment type="caution">
    <text evidence="1">The sequence shown here is derived from an EMBL/GenBank/DDBJ whole genome shotgun (WGS) entry which is preliminary data.</text>
</comment>
<gene>
    <name evidence="1" type="ORF">NZ47_00030</name>
</gene>
<name>A0A0B2JYA5_9FIRM</name>
<dbReference type="STRING" id="82374.NZ47_00030"/>
<dbReference type="EMBL" id="JSCE01000001">
    <property type="protein sequence ID" value="KHM53240.1"/>
    <property type="molecule type" value="Genomic_DNA"/>
</dbReference>
<evidence type="ECO:0000313" key="2">
    <source>
        <dbReference type="Proteomes" id="UP000030993"/>
    </source>
</evidence>
<keyword evidence="2" id="KW-1185">Reference proteome</keyword>
<organism evidence="1 2">
    <name type="scientific">Anaerovibrio lipolyticus</name>
    <dbReference type="NCBI Taxonomy" id="82374"/>
    <lineage>
        <taxon>Bacteria</taxon>
        <taxon>Bacillati</taxon>
        <taxon>Bacillota</taxon>
        <taxon>Negativicutes</taxon>
        <taxon>Selenomonadales</taxon>
        <taxon>Selenomonadaceae</taxon>
        <taxon>Anaerovibrio</taxon>
    </lineage>
</organism>
<dbReference type="AlphaFoldDB" id="A0A0B2JYA5"/>
<protein>
    <recommendedName>
        <fullName evidence="3">Prophage minor tail protein Z (GPZ)</fullName>
    </recommendedName>
</protein>
<sequence>MIEIDASALDRAEEMLKGIPGAAKKAVNSAAKRTVRGAKKDAVQKVKERYTIKPSYITRTMSFDWGGGSFGFSSKGRVNDLAYFKHNPGKVPQRRPATGKYLYSQVIKGEGGTIAHAFLAKMRSGHIGVFQRAGHGASNTSLPIEKLSGPSTPQMLESPAVSSFIQRKMEERLAVNVEHEVNAFLMGYRK</sequence>
<proteinExistence type="predicted"/>
<evidence type="ECO:0008006" key="3">
    <source>
        <dbReference type="Google" id="ProtNLM"/>
    </source>
</evidence>
<dbReference type="Proteomes" id="UP000030993">
    <property type="component" value="Unassembled WGS sequence"/>
</dbReference>